<keyword evidence="1 2" id="KW-0238">DNA-binding</keyword>
<dbReference type="Pfam" id="PF00436">
    <property type="entry name" value="SSB"/>
    <property type="match status" value="1"/>
</dbReference>
<accession>A0ABP6AT33</accession>
<evidence type="ECO:0000256" key="2">
    <source>
        <dbReference type="PIRNR" id="PIRNR002070"/>
    </source>
</evidence>
<dbReference type="PIRSF" id="PIRSF002070">
    <property type="entry name" value="SSB"/>
    <property type="match status" value="1"/>
</dbReference>
<gene>
    <name evidence="5" type="ORF">GCM10010201_21010</name>
</gene>
<dbReference type="EMBL" id="BAAARY010000008">
    <property type="protein sequence ID" value="GAA2522690.1"/>
    <property type="molecule type" value="Genomic_DNA"/>
</dbReference>
<evidence type="ECO:0000313" key="5">
    <source>
        <dbReference type="EMBL" id="GAA2522690.1"/>
    </source>
</evidence>
<evidence type="ECO:0000256" key="3">
    <source>
        <dbReference type="RuleBase" id="RU000524"/>
    </source>
</evidence>
<dbReference type="Proteomes" id="UP001499978">
    <property type="component" value="Unassembled WGS sequence"/>
</dbReference>
<reference evidence="6" key="1">
    <citation type="journal article" date="2019" name="Int. J. Syst. Evol. Microbiol.">
        <title>The Global Catalogue of Microorganisms (GCM) 10K type strain sequencing project: providing services to taxonomists for standard genome sequencing and annotation.</title>
        <authorList>
            <consortium name="The Broad Institute Genomics Platform"/>
            <consortium name="The Broad Institute Genome Sequencing Center for Infectious Disease"/>
            <person name="Wu L."/>
            <person name="Ma J."/>
        </authorList>
    </citation>
    <scope>NUCLEOTIDE SEQUENCE [LARGE SCALE GENOMIC DNA]</scope>
    <source>
        <strain evidence="6">JCM 3367</strain>
    </source>
</reference>
<evidence type="ECO:0000256" key="1">
    <source>
        <dbReference type="ARBA" id="ARBA00023125"/>
    </source>
</evidence>
<feature type="region of interest" description="Disordered" evidence="4">
    <location>
        <begin position="126"/>
        <end position="151"/>
    </location>
</feature>
<dbReference type="InterPro" id="IPR011344">
    <property type="entry name" value="ssDNA-bd"/>
</dbReference>
<dbReference type="PROSITE" id="PS50935">
    <property type="entry name" value="SSB"/>
    <property type="match status" value="1"/>
</dbReference>
<dbReference type="InterPro" id="IPR012340">
    <property type="entry name" value="NA-bd_OB-fold"/>
</dbReference>
<dbReference type="Gene3D" id="2.40.50.140">
    <property type="entry name" value="Nucleic acid-binding proteins"/>
    <property type="match status" value="1"/>
</dbReference>
<proteinExistence type="predicted"/>
<dbReference type="InterPro" id="IPR000424">
    <property type="entry name" value="Primosome_PriB/ssb"/>
</dbReference>
<dbReference type="GO" id="GO:0003677">
    <property type="term" value="F:DNA binding"/>
    <property type="evidence" value="ECO:0007669"/>
    <property type="project" value="UniProtKB-KW"/>
</dbReference>
<protein>
    <recommendedName>
        <fullName evidence="2 3">Single-stranded DNA-binding protein</fullName>
    </recommendedName>
</protein>
<name>A0ABP6AT33_9ACTN</name>
<evidence type="ECO:0000256" key="4">
    <source>
        <dbReference type="SAM" id="MobiDB-lite"/>
    </source>
</evidence>
<sequence length="151" mass="16404">MQFTFNFEGNLGADPELRVTPSGVMVAKMSVGHSTRRRTTAGEWENGPTVWVEVTCWRELAERVSQLKRGDTVIVDARDDLAAWAYTNQGSGKAAAKLQVTANNVAVSMRFAEAQALRKQRNVVADNDDPWAGADAQVPDSPAEISELANA</sequence>
<organism evidence="5 6">
    <name type="scientific">Pilimelia columellifera subsp. columellifera</name>
    <dbReference type="NCBI Taxonomy" id="706583"/>
    <lineage>
        <taxon>Bacteria</taxon>
        <taxon>Bacillati</taxon>
        <taxon>Actinomycetota</taxon>
        <taxon>Actinomycetes</taxon>
        <taxon>Micromonosporales</taxon>
        <taxon>Micromonosporaceae</taxon>
        <taxon>Pilimelia</taxon>
    </lineage>
</organism>
<keyword evidence="6" id="KW-1185">Reference proteome</keyword>
<dbReference type="RefSeq" id="WP_344171745.1">
    <property type="nucleotide sequence ID" value="NZ_BAAARY010000008.1"/>
</dbReference>
<dbReference type="CDD" id="cd04496">
    <property type="entry name" value="SSB_OBF"/>
    <property type="match status" value="1"/>
</dbReference>
<dbReference type="NCBIfam" id="TIGR00621">
    <property type="entry name" value="ssb"/>
    <property type="match status" value="1"/>
</dbReference>
<evidence type="ECO:0000313" key="6">
    <source>
        <dbReference type="Proteomes" id="UP001499978"/>
    </source>
</evidence>
<comment type="caution">
    <text evidence="5">The sequence shown here is derived from an EMBL/GenBank/DDBJ whole genome shotgun (WGS) entry which is preliminary data.</text>
</comment>
<dbReference type="SUPFAM" id="SSF50249">
    <property type="entry name" value="Nucleic acid-binding proteins"/>
    <property type="match status" value="1"/>
</dbReference>